<dbReference type="EC" id="3.1.4.58" evidence="2"/>
<dbReference type="SUPFAM" id="SSF55144">
    <property type="entry name" value="LigT-like"/>
    <property type="match status" value="1"/>
</dbReference>
<evidence type="ECO:0000313" key="4">
    <source>
        <dbReference type="Proteomes" id="UP001596395"/>
    </source>
</evidence>
<sequence length="184" mass="20023">MRLFVSVDLPDALAPAVADVQSLFADAAGVDPTDPEGTHVTLKFLGETPEHRLDAVADAVEHAVDDADVDPFEVEYGDLGVFPSLDYISVIWVGVRRGDLELAHLHDAVERETTALGYDPEDHDFTPHATIARVRHGGGKDQVQAVVIEEEPTVGTTLVDEVHLTESTLTDDGPRYETLRAFEL</sequence>
<dbReference type="AlphaFoldDB" id="A0ABD5VAP6"/>
<comment type="similarity">
    <text evidence="2">Belongs to the 2H phosphoesterase superfamily. ThpR family.</text>
</comment>
<reference evidence="3 4" key="1">
    <citation type="journal article" date="2019" name="Int. J. Syst. Evol. Microbiol.">
        <title>The Global Catalogue of Microorganisms (GCM) 10K type strain sequencing project: providing services to taxonomists for standard genome sequencing and annotation.</title>
        <authorList>
            <consortium name="The Broad Institute Genomics Platform"/>
            <consortium name="The Broad Institute Genome Sequencing Center for Infectious Disease"/>
            <person name="Wu L."/>
            <person name="Ma J."/>
        </authorList>
    </citation>
    <scope>NUCLEOTIDE SEQUENCE [LARGE SCALE GENOMIC DNA]</scope>
    <source>
        <strain evidence="3 4">GX26</strain>
    </source>
</reference>
<accession>A0ABD5VAP6</accession>
<proteinExistence type="inferred from homology"/>
<evidence type="ECO:0000256" key="1">
    <source>
        <dbReference type="ARBA" id="ARBA00022801"/>
    </source>
</evidence>
<feature type="active site" description="Proton donor" evidence="2">
    <location>
        <position position="39"/>
    </location>
</feature>
<keyword evidence="4" id="KW-1185">Reference proteome</keyword>
<dbReference type="InterPro" id="IPR004175">
    <property type="entry name" value="RNA_CPDase"/>
</dbReference>
<dbReference type="PANTHER" id="PTHR35561:SF1">
    <property type="entry name" value="RNA 2',3'-CYCLIC PHOSPHODIESTERASE"/>
    <property type="match status" value="1"/>
</dbReference>
<dbReference type="Gene3D" id="3.90.1140.10">
    <property type="entry name" value="Cyclic phosphodiesterase"/>
    <property type="match status" value="1"/>
</dbReference>
<dbReference type="InterPro" id="IPR009097">
    <property type="entry name" value="Cyclic_Pdiesterase"/>
</dbReference>
<dbReference type="Pfam" id="PF13563">
    <property type="entry name" value="2_5_RNA_ligase2"/>
    <property type="match status" value="1"/>
</dbReference>
<feature type="short sequence motif" description="HXTX 1" evidence="2">
    <location>
        <begin position="39"/>
        <end position="42"/>
    </location>
</feature>
<feature type="short sequence motif" description="HXTX 2" evidence="2">
    <location>
        <begin position="128"/>
        <end position="131"/>
    </location>
</feature>
<comment type="caution">
    <text evidence="3">The sequence shown here is derived from an EMBL/GenBank/DDBJ whole genome shotgun (WGS) entry which is preliminary data.</text>
</comment>
<keyword evidence="1 2" id="KW-0378">Hydrolase</keyword>
<feature type="active site" description="Proton acceptor" evidence="2">
    <location>
        <position position="128"/>
    </location>
</feature>
<organism evidence="3 4">
    <name type="scientific">Halorubellus litoreus</name>
    <dbReference type="NCBI Taxonomy" id="755308"/>
    <lineage>
        <taxon>Archaea</taxon>
        <taxon>Methanobacteriati</taxon>
        <taxon>Methanobacteriota</taxon>
        <taxon>Stenosarchaea group</taxon>
        <taxon>Halobacteria</taxon>
        <taxon>Halobacteriales</taxon>
        <taxon>Halorubellaceae</taxon>
        <taxon>Halorubellus</taxon>
    </lineage>
</organism>
<evidence type="ECO:0000256" key="2">
    <source>
        <dbReference type="HAMAP-Rule" id="MF_01940"/>
    </source>
</evidence>
<evidence type="ECO:0000313" key="3">
    <source>
        <dbReference type="EMBL" id="MFC6952410.1"/>
    </source>
</evidence>
<dbReference type="GO" id="GO:0008664">
    <property type="term" value="F:RNA 2',3'-cyclic 3'-phosphodiesterase activity"/>
    <property type="evidence" value="ECO:0007669"/>
    <property type="project" value="UniProtKB-EC"/>
</dbReference>
<dbReference type="RefSeq" id="WP_336349388.1">
    <property type="nucleotide sequence ID" value="NZ_JAZAQL010000001.1"/>
</dbReference>
<dbReference type="NCBIfam" id="TIGR02258">
    <property type="entry name" value="2_5_ligase"/>
    <property type="match status" value="1"/>
</dbReference>
<dbReference type="HAMAP" id="MF_01940">
    <property type="entry name" value="RNA_CPDase"/>
    <property type="match status" value="1"/>
</dbReference>
<comment type="catalytic activity">
    <reaction evidence="2">
        <text>a 3'-end 2',3'-cyclophospho-ribonucleotide-RNA + H2O = a 3'-end 2'-phospho-ribonucleotide-RNA + H(+)</text>
        <dbReference type="Rhea" id="RHEA:11828"/>
        <dbReference type="Rhea" id="RHEA-COMP:10464"/>
        <dbReference type="Rhea" id="RHEA-COMP:17353"/>
        <dbReference type="ChEBI" id="CHEBI:15377"/>
        <dbReference type="ChEBI" id="CHEBI:15378"/>
        <dbReference type="ChEBI" id="CHEBI:83064"/>
        <dbReference type="ChEBI" id="CHEBI:173113"/>
        <dbReference type="EC" id="3.1.4.58"/>
    </reaction>
</comment>
<name>A0ABD5VAP6_9EURY</name>
<protein>
    <recommendedName>
        <fullName evidence="2">RNA 2',3'-cyclic phosphodiesterase</fullName>
        <shortName evidence="2">RNA 2',3'-CPDase</shortName>
        <ecNumber evidence="2">3.1.4.58</ecNumber>
    </recommendedName>
</protein>
<comment type="function">
    <text evidence="2">Hydrolyzes RNA 2',3'-cyclic phosphodiester to an RNA 2'-phosphomonoester.</text>
</comment>
<gene>
    <name evidence="3" type="primary">thpR</name>
    <name evidence="3" type="ORF">ACFQGB_06005</name>
</gene>
<dbReference type="EMBL" id="JBHSXN010000001">
    <property type="protein sequence ID" value="MFC6952410.1"/>
    <property type="molecule type" value="Genomic_DNA"/>
</dbReference>
<dbReference type="PANTHER" id="PTHR35561">
    <property type="entry name" value="RNA 2',3'-CYCLIC PHOSPHODIESTERASE"/>
    <property type="match status" value="1"/>
</dbReference>
<dbReference type="Proteomes" id="UP001596395">
    <property type="component" value="Unassembled WGS sequence"/>
</dbReference>